<sequence>MMEPTVTHTASQAVEPPRQCSTLVCLQNPSPSSDEDPEENFFEVEDEPLTNLPWTHPNFLL</sequence>
<organism evidence="1 2">
    <name type="scientific">Entomophthora muscae</name>
    <dbReference type="NCBI Taxonomy" id="34485"/>
    <lineage>
        <taxon>Eukaryota</taxon>
        <taxon>Fungi</taxon>
        <taxon>Fungi incertae sedis</taxon>
        <taxon>Zoopagomycota</taxon>
        <taxon>Entomophthoromycotina</taxon>
        <taxon>Entomophthoromycetes</taxon>
        <taxon>Entomophthorales</taxon>
        <taxon>Entomophthoraceae</taxon>
        <taxon>Entomophthora</taxon>
    </lineage>
</organism>
<protein>
    <submittedName>
        <fullName evidence="1">Uncharacterized protein</fullName>
    </submittedName>
</protein>
<name>A0ACC2TTF2_9FUNG</name>
<keyword evidence="2" id="KW-1185">Reference proteome</keyword>
<dbReference type="Proteomes" id="UP001165960">
    <property type="component" value="Unassembled WGS sequence"/>
</dbReference>
<accession>A0ACC2TTF2</accession>
<comment type="caution">
    <text evidence="1">The sequence shown here is derived from an EMBL/GenBank/DDBJ whole genome shotgun (WGS) entry which is preliminary data.</text>
</comment>
<gene>
    <name evidence="1" type="ORF">DSO57_1011693</name>
</gene>
<evidence type="ECO:0000313" key="1">
    <source>
        <dbReference type="EMBL" id="KAJ9077953.1"/>
    </source>
</evidence>
<dbReference type="EMBL" id="QTSX02002170">
    <property type="protein sequence ID" value="KAJ9077953.1"/>
    <property type="molecule type" value="Genomic_DNA"/>
</dbReference>
<reference evidence="1" key="1">
    <citation type="submission" date="2022-04" db="EMBL/GenBank/DDBJ databases">
        <title>Genome of the entomopathogenic fungus Entomophthora muscae.</title>
        <authorList>
            <person name="Elya C."/>
            <person name="Lovett B.R."/>
            <person name="Lee E."/>
            <person name="Macias A.M."/>
            <person name="Hajek A.E."/>
            <person name="De Bivort B.L."/>
            <person name="Kasson M.T."/>
            <person name="De Fine Licht H.H."/>
            <person name="Stajich J.E."/>
        </authorList>
    </citation>
    <scope>NUCLEOTIDE SEQUENCE</scope>
    <source>
        <strain evidence="1">Berkeley</strain>
    </source>
</reference>
<proteinExistence type="predicted"/>
<evidence type="ECO:0000313" key="2">
    <source>
        <dbReference type="Proteomes" id="UP001165960"/>
    </source>
</evidence>